<evidence type="ECO:0000259" key="10">
    <source>
        <dbReference type="PROSITE" id="PS50071"/>
    </source>
</evidence>
<reference evidence="11" key="2">
    <citation type="submission" date="2023-04" db="EMBL/GenBank/DDBJ databases">
        <authorList>
            <person name="Bu L."/>
            <person name="Lu L."/>
            <person name="Laidemitt M.R."/>
            <person name="Zhang S.M."/>
            <person name="Mutuku M."/>
            <person name="Mkoji G."/>
            <person name="Steinauer M."/>
            <person name="Loker E.S."/>
        </authorList>
    </citation>
    <scope>NUCLEOTIDE SEQUENCE</scope>
    <source>
        <strain evidence="11">KasaAsao</strain>
        <tissue evidence="11">Whole Snail</tissue>
    </source>
</reference>
<feature type="region of interest" description="Disordered" evidence="9">
    <location>
        <begin position="1"/>
        <end position="53"/>
    </location>
</feature>
<feature type="region of interest" description="Disordered" evidence="9">
    <location>
        <begin position="406"/>
        <end position="426"/>
    </location>
</feature>
<comment type="subcellular location">
    <subcellularLocation>
        <location evidence="1 7 8">Nucleus</location>
    </subcellularLocation>
</comment>
<feature type="compositionally biased region" description="Basic and acidic residues" evidence="9">
    <location>
        <begin position="7"/>
        <end position="20"/>
    </location>
</feature>
<dbReference type="InterPro" id="IPR001356">
    <property type="entry name" value="HD"/>
</dbReference>
<feature type="region of interest" description="Disordered" evidence="9">
    <location>
        <begin position="308"/>
        <end position="334"/>
    </location>
</feature>
<evidence type="ECO:0000313" key="12">
    <source>
        <dbReference type="Proteomes" id="UP001233172"/>
    </source>
</evidence>
<dbReference type="SMART" id="SM00389">
    <property type="entry name" value="HOX"/>
    <property type="match status" value="1"/>
</dbReference>
<dbReference type="GO" id="GO:0000978">
    <property type="term" value="F:RNA polymerase II cis-regulatory region sequence-specific DNA binding"/>
    <property type="evidence" value="ECO:0007669"/>
    <property type="project" value="TreeGrafter"/>
</dbReference>
<keyword evidence="4 7" id="KW-0238">DNA-binding</keyword>
<dbReference type="InterPro" id="IPR050720">
    <property type="entry name" value="Engrailed_Homeobox_TFs"/>
</dbReference>
<dbReference type="InterPro" id="IPR000747">
    <property type="entry name" value="HD_engrailed"/>
</dbReference>
<dbReference type="PROSITE" id="PS00027">
    <property type="entry name" value="HOMEOBOX_1"/>
    <property type="match status" value="1"/>
</dbReference>
<accession>A0AAD8F4N6</accession>
<keyword evidence="6 7" id="KW-0539">Nucleus</keyword>
<dbReference type="Pfam" id="PF10525">
    <property type="entry name" value="Engrail_1_C_sig"/>
    <property type="match status" value="1"/>
</dbReference>
<evidence type="ECO:0000256" key="4">
    <source>
        <dbReference type="ARBA" id="ARBA00023125"/>
    </source>
</evidence>
<evidence type="ECO:0000256" key="7">
    <source>
        <dbReference type="PROSITE-ProRule" id="PRU00108"/>
    </source>
</evidence>
<name>A0AAD8F4N6_BIOPF</name>
<proteinExistence type="inferred from homology"/>
<evidence type="ECO:0000256" key="2">
    <source>
        <dbReference type="ARBA" id="ARBA00010896"/>
    </source>
</evidence>
<reference evidence="11" key="1">
    <citation type="journal article" date="2023" name="PLoS Negl. Trop. Dis.">
        <title>A genome sequence for Biomphalaria pfeifferi, the major vector snail for the human-infecting parasite Schistosoma mansoni.</title>
        <authorList>
            <person name="Bu L."/>
            <person name="Lu L."/>
            <person name="Laidemitt M.R."/>
            <person name="Zhang S.M."/>
            <person name="Mutuku M."/>
            <person name="Mkoji G."/>
            <person name="Steinauer M."/>
            <person name="Loker E.S."/>
        </authorList>
    </citation>
    <scope>NUCLEOTIDE SEQUENCE</scope>
    <source>
        <strain evidence="11">KasaAsao</strain>
    </source>
</reference>
<evidence type="ECO:0000256" key="8">
    <source>
        <dbReference type="RuleBase" id="RU000682"/>
    </source>
</evidence>
<dbReference type="PRINTS" id="PR00026">
    <property type="entry name" value="ENGRAILED"/>
</dbReference>
<evidence type="ECO:0000256" key="3">
    <source>
        <dbReference type="ARBA" id="ARBA00022473"/>
    </source>
</evidence>
<dbReference type="InterPro" id="IPR017970">
    <property type="entry name" value="Homeobox_CS"/>
</dbReference>
<evidence type="ECO:0000313" key="11">
    <source>
        <dbReference type="EMBL" id="KAK0049894.1"/>
    </source>
</evidence>
<feature type="domain" description="Homeobox" evidence="10">
    <location>
        <begin position="325"/>
        <end position="385"/>
    </location>
</feature>
<dbReference type="CDD" id="cd00086">
    <property type="entry name" value="homeodomain"/>
    <property type="match status" value="1"/>
</dbReference>
<feature type="DNA-binding region" description="Homeobox" evidence="7">
    <location>
        <begin position="327"/>
        <end position="386"/>
    </location>
</feature>
<dbReference type="PANTHER" id="PTHR24341:SF6">
    <property type="entry name" value="HOMEOBOX PROTEIN INVECTED"/>
    <property type="match status" value="1"/>
</dbReference>
<dbReference type="EMBL" id="JASAOG010000120">
    <property type="protein sequence ID" value="KAK0049894.1"/>
    <property type="molecule type" value="Genomic_DNA"/>
</dbReference>
<dbReference type="GO" id="GO:0000981">
    <property type="term" value="F:DNA-binding transcription factor activity, RNA polymerase II-specific"/>
    <property type="evidence" value="ECO:0007669"/>
    <property type="project" value="InterPro"/>
</dbReference>
<dbReference type="GO" id="GO:0030182">
    <property type="term" value="P:neuron differentiation"/>
    <property type="evidence" value="ECO:0007669"/>
    <property type="project" value="TreeGrafter"/>
</dbReference>
<dbReference type="Pfam" id="PF00046">
    <property type="entry name" value="Homeodomain"/>
    <property type="match status" value="1"/>
</dbReference>
<dbReference type="AlphaFoldDB" id="A0AAD8F4N6"/>
<keyword evidence="3" id="KW-0217">Developmental protein</keyword>
<feature type="compositionally biased region" description="Low complexity" evidence="9">
    <location>
        <begin position="416"/>
        <end position="426"/>
    </location>
</feature>
<dbReference type="PANTHER" id="PTHR24341">
    <property type="entry name" value="HOMEOBOX PROTEIN ENGRAILED"/>
    <property type="match status" value="1"/>
</dbReference>
<dbReference type="SUPFAM" id="SSF46689">
    <property type="entry name" value="Homeodomain-like"/>
    <property type="match status" value="1"/>
</dbReference>
<comment type="similarity">
    <text evidence="2">Belongs to the engrailed homeobox family.</text>
</comment>
<comment type="caution">
    <text evidence="11">The sequence shown here is derived from an EMBL/GenBank/DDBJ whole genome shotgun (WGS) entry which is preliminary data.</text>
</comment>
<dbReference type="InterPro" id="IPR019549">
    <property type="entry name" value="Homeobox-engrailed_C-terminal"/>
</dbReference>
<keyword evidence="12" id="KW-1185">Reference proteome</keyword>
<feature type="region of interest" description="Disordered" evidence="9">
    <location>
        <begin position="68"/>
        <end position="91"/>
    </location>
</feature>
<evidence type="ECO:0000256" key="1">
    <source>
        <dbReference type="ARBA" id="ARBA00004123"/>
    </source>
</evidence>
<evidence type="ECO:0000256" key="5">
    <source>
        <dbReference type="ARBA" id="ARBA00023155"/>
    </source>
</evidence>
<dbReference type="Proteomes" id="UP001233172">
    <property type="component" value="Unassembled WGS sequence"/>
</dbReference>
<sequence>MPGDSLSSKDRAKFSIDEILKPSFGRSKNLDPDKGSSGGQENEEDDNGLNDACRLSEDVTAMSRSDVSRCSSYDTDSDDIENGRNSCQSPSLKAHEINDKSIHNLGAFPYLFHHNYASHQLHGALGNQKDFYLPYGVNIGAQVHFLNQFGHIFPSLYARCYSSYFNDEFLRIHSKQNMEQNADNLSSDLQPRTDNHCSTKVRNPQFVMEQFSKADERLSKLDNADIKPKDFKDIYCKPGNEKAISSERKRSSTSDVLSGQGSKPKVMKQENSSTKKSGTDLKPTGTLASQKDLSNLPAWVFCTRYSDRPSSGPRYRKPRQKTKSEVDKRPRTAFSSQQLQRLRLEFESCPYLCEKKRRRLSVELNLSESQVKIWFQNKRAKLKKRTGRRNGLALRLMEEGLYNHSTIVADDDSSDQDSQMDSTSSA</sequence>
<dbReference type="Gene3D" id="1.10.10.60">
    <property type="entry name" value="Homeodomain-like"/>
    <property type="match status" value="1"/>
</dbReference>
<dbReference type="InterPro" id="IPR009057">
    <property type="entry name" value="Homeodomain-like_sf"/>
</dbReference>
<protein>
    <submittedName>
        <fullName evidence="11">Homeobox protein engrailed-2b</fullName>
    </submittedName>
</protein>
<dbReference type="GO" id="GO:0005634">
    <property type="term" value="C:nucleus"/>
    <property type="evidence" value="ECO:0007669"/>
    <property type="project" value="UniProtKB-SubCell"/>
</dbReference>
<dbReference type="PROSITE" id="PS50071">
    <property type="entry name" value="HOMEOBOX_2"/>
    <property type="match status" value="1"/>
</dbReference>
<organism evidence="11 12">
    <name type="scientific">Biomphalaria pfeifferi</name>
    <name type="common">Bloodfluke planorb</name>
    <name type="synonym">Freshwater snail</name>
    <dbReference type="NCBI Taxonomy" id="112525"/>
    <lineage>
        <taxon>Eukaryota</taxon>
        <taxon>Metazoa</taxon>
        <taxon>Spiralia</taxon>
        <taxon>Lophotrochozoa</taxon>
        <taxon>Mollusca</taxon>
        <taxon>Gastropoda</taxon>
        <taxon>Heterobranchia</taxon>
        <taxon>Euthyneura</taxon>
        <taxon>Panpulmonata</taxon>
        <taxon>Hygrophila</taxon>
        <taxon>Lymnaeoidea</taxon>
        <taxon>Planorbidae</taxon>
        <taxon>Biomphalaria</taxon>
    </lineage>
</organism>
<evidence type="ECO:0000256" key="9">
    <source>
        <dbReference type="SAM" id="MobiDB-lite"/>
    </source>
</evidence>
<gene>
    <name evidence="11" type="ORF">Bpfe_020626</name>
</gene>
<keyword evidence="5 7" id="KW-0371">Homeobox</keyword>
<feature type="region of interest" description="Disordered" evidence="9">
    <location>
        <begin position="242"/>
        <end position="288"/>
    </location>
</feature>
<evidence type="ECO:0000256" key="6">
    <source>
        <dbReference type="ARBA" id="ARBA00023242"/>
    </source>
</evidence>